<reference evidence="2" key="1">
    <citation type="submission" date="2013-09" db="EMBL/GenBank/DDBJ databases">
        <title>Corchorus olitorius genome sequencing.</title>
        <authorList>
            <person name="Alam M."/>
            <person name="Haque M.S."/>
            <person name="Islam M.S."/>
            <person name="Emdad E.M."/>
            <person name="Islam M.M."/>
            <person name="Ahmed B."/>
            <person name="Halim A."/>
            <person name="Hossen Q.M.M."/>
            <person name="Hossain M.Z."/>
            <person name="Ahmed R."/>
            <person name="Khan M.M."/>
            <person name="Islam R."/>
            <person name="Rashid M.M."/>
            <person name="Khan S.A."/>
            <person name="Rahman M.S."/>
            <person name="Alam M."/>
            <person name="Yahiya A.S."/>
            <person name="Khan M.S."/>
            <person name="Azam M.S."/>
            <person name="Haque T."/>
            <person name="Lashkar M.Z.H."/>
            <person name="Akhand A.I."/>
            <person name="Morshed G."/>
            <person name="Roy S."/>
            <person name="Uddin K.S."/>
            <person name="Rabeya T."/>
            <person name="Hossain A.S."/>
            <person name="Chowdhury A."/>
            <person name="Snigdha A.R."/>
            <person name="Mortoza M.S."/>
            <person name="Matin S.A."/>
            <person name="Hoque S.M.E."/>
            <person name="Islam M.K."/>
            <person name="Roy D.K."/>
            <person name="Haider R."/>
            <person name="Moosa M.M."/>
            <person name="Elias S.M."/>
            <person name="Hasan A.M."/>
            <person name="Jahan S."/>
            <person name="Shafiuddin M."/>
            <person name="Mahmood N."/>
            <person name="Shommy N.S."/>
        </authorList>
    </citation>
    <scope>NUCLEOTIDE SEQUENCE [LARGE SCALE GENOMIC DNA]</scope>
    <source>
        <strain evidence="2">cv. O-4</strain>
    </source>
</reference>
<sequence>MASATTKLFLVPEPVSEYPIRMAKRILNTWSEMRGLRKSVVSIGTFLS</sequence>
<gene>
    <name evidence="1" type="ORF">COLO4_09326</name>
</gene>
<name>A0A1R3KCD3_9ROSI</name>
<evidence type="ECO:0000313" key="2">
    <source>
        <dbReference type="Proteomes" id="UP000187203"/>
    </source>
</evidence>
<dbReference type="Proteomes" id="UP000187203">
    <property type="component" value="Unassembled WGS sequence"/>
</dbReference>
<organism evidence="1 2">
    <name type="scientific">Corchorus olitorius</name>
    <dbReference type="NCBI Taxonomy" id="93759"/>
    <lineage>
        <taxon>Eukaryota</taxon>
        <taxon>Viridiplantae</taxon>
        <taxon>Streptophyta</taxon>
        <taxon>Embryophyta</taxon>
        <taxon>Tracheophyta</taxon>
        <taxon>Spermatophyta</taxon>
        <taxon>Magnoliopsida</taxon>
        <taxon>eudicotyledons</taxon>
        <taxon>Gunneridae</taxon>
        <taxon>Pentapetalae</taxon>
        <taxon>rosids</taxon>
        <taxon>malvids</taxon>
        <taxon>Malvales</taxon>
        <taxon>Malvaceae</taxon>
        <taxon>Grewioideae</taxon>
        <taxon>Apeibeae</taxon>
        <taxon>Corchorus</taxon>
    </lineage>
</organism>
<evidence type="ECO:0000313" key="1">
    <source>
        <dbReference type="EMBL" id="OMP04751.1"/>
    </source>
</evidence>
<comment type="caution">
    <text evidence="1">The sequence shown here is derived from an EMBL/GenBank/DDBJ whole genome shotgun (WGS) entry which is preliminary data.</text>
</comment>
<proteinExistence type="predicted"/>
<dbReference type="AlphaFoldDB" id="A0A1R3KCD3"/>
<accession>A0A1R3KCD3</accession>
<dbReference type="EMBL" id="AWUE01014222">
    <property type="protein sequence ID" value="OMP04751.1"/>
    <property type="molecule type" value="Genomic_DNA"/>
</dbReference>
<protein>
    <submittedName>
        <fullName evidence="1">Uncharacterized protein</fullName>
    </submittedName>
</protein>
<keyword evidence="2" id="KW-1185">Reference proteome</keyword>